<gene>
    <name evidence="3" type="ORF">E7V67_017920</name>
</gene>
<accession>A0ABZ1UFW0</accession>
<feature type="domain" description="Flagellar Assembly Protein A N-terminal region" evidence="2">
    <location>
        <begin position="114"/>
        <end position="269"/>
    </location>
</feature>
<evidence type="ECO:0000256" key="1">
    <source>
        <dbReference type="SAM" id="MobiDB-lite"/>
    </source>
</evidence>
<evidence type="ECO:0000313" key="3">
    <source>
        <dbReference type="EMBL" id="WUR11570.1"/>
    </source>
</evidence>
<evidence type="ECO:0000313" key="4">
    <source>
        <dbReference type="Proteomes" id="UP000321323"/>
    </source>
</evidence>
<dbReference type="Pfam" id="PF20250">
    <property type="entry name" value="FapA_N"/>
    <property type="match status" value="1"/>
</dbReference>
<keyword evidence="4" id="KW-1185">Reference proteome</keyword>
<dbReference type="EMBL" id="CP136508">
    <property type="protein sequence ID" value="WUR11570.1"/>
    <property type="molecule type" value="Genomic_DNA"/>
</dbReference>
<proteinExistence type="predicted"/>
<keyword evidence="3" id="KW-0966">Cell projection</keyword>
<keyword evidence="3" id="KW-0282">Flagellum</keyword>
<feature type="region of interest" description="Disordered" evidence="1">
    <location>
        <begin position="594"/>
        <end position="618"/>
    </location>
</feature>
<dbReference type="PANTHER" id="PTHR38032:SF1">
    <property type="entry name" value="RNA-BINDING PROTEIN KHPB N-TERMINAL DOMAIN-CONTAINING PROTEIN"/>
    <property type="match status" value="1"/>
</dbReference>
<dbReference type="InterPro" id="IPR046866">
    <property type="entry name" value="FapA_N"/>
</dbReference>
<reference evidence="3 4" key="1">
    <citation type="journal article" date="2019" name="Int. J. Syst. Evol. Microbiol.">
        <title>The Draft Whole-Genome Sequence of the Antibiotic Producer Empedobacter haloabium ATCC 31962 Provides Indications for Its Taxonomic Reclassification.</title>
        <authorList>
            <person name="Miess H."/>
            <person name="Arlt P."/>
            <person name="Apel A.K."/>
            <person name="Weber T."/>
            <person name="Nieselt K."/>
            <person name="Hanssen F."/>
            <person name="Czemmel S."/>
            <person name="Nahnsen S."/>
            <person name="Gross H."/>
        </authorList>
    </citation>
    <scope>NUCLEOTIDE SEQUENCE [LARGE SCALE GENOMIC DNA]</scope>
    <source>
        <strain evidence="3 4">ATCC 31962</strain>
    </source>
</reference>
<evidence type="ECO:0000259" key="2">
    <source>
        <dbReference type="Pfam" id="PF20250"/>
    </source>
</evidence>
<keyword evidence="3" id="KW-0969">Cilium</keyword>
<sequence length="618" mass="65814">MGHLQSCDALAATNALVVAPDGVAFHPASTSLERQAAVTQALSGACFAGLDYEQLQHQLYDAEPGQPDDPPIRFAVSIAPFPSSRRALYKSIRIAHGEATYVFEPVFVDTPEGPQAAMLTFEEFVADMWHKGVRCGIDAAVVRAGIASRKPLRCVVARRRDAVPGQDAAIVEATTALRRSNAPRELANGKLDLHTFQNRFPQVAARTRLLRKVPRTPGRRGVELSGAWIEPPVPKDVELVGVAGTGTVIEHLDGTDWLVAAVQGFVNVDRKSGRIAIGPKIVSREGVSVRTTGNLQLAGEYEEFGEVQENRLVEGAGITIHGDVFGRIVSRGGTITLRRNLMGGAASSVEGAIRVGGVAENAVLQTRAGEVSVGRAQSCIITGTKVRIGQATNCEIMADEVVIGSASGCAIAARSIVIDSAGPRQHNEMTLFALLPDTARLDALIADRHERAEAFGRLARRHLEAVAELTRRHDVRTYLALAPRLQRREVALNAAQLQAYRRIAAAVAPVLQEIAQLSLAARQASAQQASMREQAQAAARDREALGGAASCKVRLLVGDTVVRALPYDPDRGVPYDLPAKDVRSSLRAQAHARAAVGGGSSGSLDWTPETLAGAPVTE</sequence>
<name>A0ABZ1UFW0_9BURK</name>
<dbReference type="Proteomes" id="UP000321323">
    <property type="component" value="Chromosome"/>
</dbReference>
<organism evidence="3 4">
    <name type="scientific">[Empedobacter] haloabium</name>
    <dbReference type="NCBI Taxonomy" id="592317"/>
    <lineage>
        <taxon>Bacteria</taxon>
        <taxon>Pseudomonadati</taxon>
        <taxon>Pseudomonadota</taxon>
        <taxon>Betaproteobacteria</taxon>
        <taxon>Burkholderiales</taxon>
        <taxon>Oxalobacteraceae</taxon>
        <taxon>Telluria group</taxon>
        <taxon>Telluria group incertae sedis</taxon>
    </lineage>
</organism>
<dbReference type="InterPro" id="IPR005646">
    <property type="entry name" value="FapA"/>
</dbReference>
<dbReference type="PANTHER" id="PTHR38032">
    <property type="entry name" value="POLYMERASE-RELATED"/>
    <property type="match status" value="1"/>
</dbReference>
<protein>
    <submittedName>
        <fullName evidence="3">Flagellar assembly protein A</fullName>
    </submittedName>
</protein>